<organism evidence="1 2">
    <name type="scientific">Candidatus Roizmanbacteria bacterium GW2011_GWC2_37_13</name>
    <dbReference type="NCBI Taxonomy" id="1618486"/>
    <lineage>
        <taxon>Bacteria</taxon>
        <taxon>Candidatus Roizmaniibacteriota</taxon>
    </lineage>
</organism>
<accession>A0A0G0G3G7</accession>
<evidence type="ECO:0000313" key="1">
    <source>
        <dbReference type="EMBL" id="KKQ24577.1"/>
    </source>
</evidence>
<dbReference type="Proteomes" id="UP000034917">
    <property type="component" value="Unassembled WGS sequence"/>
</dbReference>
<dbReference type="Gene3D" id="1.10.150.240">
    <property type="entry name" value="Putative phosphatase, domain 2"/>
    <property type="match status" value="1"/>
</dbReference>
<dbReference type="GO" id="GO:0008967">
    <property type="term" value="F:phosphoglycolate phosphatase activity"/>
    <property type="evidence" value="ECO:0007669"/>
    <property type="project" value="TreeGrafter"/>
</dbReference>
<dbReference type="PANTHER" id="PTHR43434:SF13">
    <property type="entry name" value="PHOSPHOGLYCOLATE PHOSPHATASE"/>
    <property type="match status" value="1"/>
</dbReference>
<protein>
    <submittedName>
        <fullName evidence="1">HAD-superfamily hydrolase, subfamily IA, variant 1</fullName>
    </submittedName>
</protein>
<dbReference type="SUPFAM" id="SSF56784">
    <property type="entry name" value="HAD-like"/>
    <property type="match status" value="1"/>
</dbReference>
<dbReference type="GO" id="GO:0006281">
    <property type="term" value="P:DNA repair"/>
    <property type="evidence" value="ECO:0007669"/>
    <property type="project" value="TreeGrafter"/>
</dbReference>
<dbReference type="PANTHER" id="PTHR43434">
    <property type="entry name" value="PHOSPHOGLYCOLATE PHOSPHATASE"/>
    <property type="match status" value="1"/>
</dbReference>
<dbReference type="Gene3D" id="3.40.50.1000">
    <property type="entry name" value="HAD superfamily/HAD-like"/>
    <property type="match status" value="1"/>
</dbReference>
<dbReference type="InterPro" id="IPR023214">
    <property type="entry name" value="HAD_sf"/>
</dbReference>
<dbReference type="SFLD" id="SFLDS00003">
    <property type="entry name" value="Haloacid_Dehalogenase"/>
    <property type="match status" value="1"/>
</dbReference>
<dbReference type="NCBIfam" id="TIGR01549">
    <property type="entry name" value="HAD-SF-IA-v1"/>
    <property type="match status" value="1"/>
</dbReference>
<dbReference type="InterPro" id="IPR023198">
    <property type="entry name" value="PGP-like_dom2"/>
</dbReference>
<evidence type="ECO:0000313" key="2">
    <source>
        <dbReference type="Proteomes" id="UP000034917"/>
    </source>
</evidence>
<dbReference type="Pfam" id="PF13419">
    <property type="entry name" value="HAD_2"/>
    <property type="match status" value="1"/>
</dbReference>
<sequence>MKIKTIIFDFDGVIADTIPYTLEKTLKILKEDFNLKKSDKEIILIIRTNSFKEIMRLVGLSILKLPFIVGKITKTQEELFEIIDEIKIIPGIKGLLRRLKKSNIRLVIISSNLKKNIEKFILKNNLTFFDEIIDSKIFGKTKEINDFLKNNKLKENEVIYIGDEIRDIEACKKVSIKVIGVSWGLQDAKILKKRGADFIAKKPLDILKIVTD</sequence>
<reference evidence="1 2" key="1">
    <citation type="journal article" date="2015" name="Nature">
        <title>rRNA introns, odd ribosomes, and small enigmatic genomes across a large radiation of phyla.</title>
        <authorList>
            <person name="Brown C.T."/>
            <person name="Hug L.A."/>
            <person name="Thomas B.C."/>
            <person name="Sharon I."/>
            <person name="Castelle C.J."/>
            <person name="Singh A."/>
            <person name="Wilkins M.J."/>
            <person name="Williams K.H."/>
            <person name="Banfield J.F."/>
        </authorList>
    </citation>
    <scope>NUCLEOTIDE SEQUENCE [LARGE SCALE GENOMIC DNA]</scope>
</reference>
<dbReference type="SFLD" id="SFLDG01129">
    <property type="entry name" value="C1.5:_HAD__Beta-PGM__Phosphata"/>
    <property type="match status" value="1"/>
</dbReference>
<comment type="caution">
    <text evidence="1">The sequence shown here is derived from an EMBL/GenBank/DDBJ whole genome shotgun (WGS) entry which is preliminary data.</text>
</comment>
<gene>
    <name evidence="1" type="ORF">US40_C0015G0008</name>
</gene>
<dbReference type="InterPro" id="IPR006439">
    <property type="entry name" value="HAD-SF_hydro_IA"/>
</dbReference>
<proteinExistence type="predicted"/>
<dbReference type="InterPro" id="IPR041492">
    <property type="entry name" value="HAD_2"/>
</dbReference>
<dbReference type="AlphaFoldDB" id="A0A0G0G3G7"/>
<dbReference type="GO" id="GO:0005829">
    <property type="term" value="C:cytosol"/>
    <property type="evidence" value="ECO:0007669"/>
    <property type="project" value="TreeGrafter"/>
</dbReference>
<dbReference type="EMBL" id="LBSV01000015">
    <property type="protein sequence ID" value="KKQ24577.1"/>
    <property type="molecule type" value="Genomic_DNA"/>
</dbReference>
<name>A0A0G0G3G7_9BACT</name>
<keyword evidence="1" id="KW-0378">Hydrolase</keyword>
<dbReference type="InterPro" id="IPR036412">
    <property type="entry name" value="HAD-like_sf"/>
</dbReference>
<dbReference type="InterPro" id="IPR050155">
    <property type="entry name" value="HAD-like_hydrolase_sf"/>
</dbReference>